<keyword evidence="1" id="KW-0812">Transmembrane</keyword>
<evidence type="ECO:0000313" key="3">
    <source>
        <dbReference type="Proteomes" id="UP001164042"/>
    </source>
</evidence>
<accession>A0AA46TXJ5</accession>
<dbReference type="NCBIfam" id="NF033608">
    <property type="entry name" value="type_I_tox_Fst"/>
    <property type="match status" value="1"/>
</dbReference>
<evidence type="ECO:0000256" key="1">
    <source>
        <dbReference type="SAM" id="Phobius"/>
    </source>
</evidence>
<dbReference type="AlphaFoldDB" id="A0AA46TXJ5"/>
<keyword evidence="1" id="KW-0472">Membrane</keyword>
<protein>
    <submittedName>
        <fullName evidence="2">Type I toxin-antitoxin system Fst family toxin</fullName>
    </submittedName>
</protein>
<gene>
    <name evidence="2" type="ORF">OF801_10445</name>
</gene>
<evidence type="ECO:0000313" key="2">
    <source>
        <dbReference type="EMBL" id="UYT10343.1"/>
    </source>
</evidence>
<name>A0AA46TXJ5_9LACT</name>
<proteinExistence type="predicted"/>
<sequence>MLSFILCYLAAPITVGIIVQLFSYWLNKKNSKK</sequence>
<organism evidence="2 3">
    <name type="scientific">Lactococcus garvieae</name>
    <dbReference type="NCBI Taxonomy" id="1363"/>
    <lineage>
        <taxon>Bacteria</taxon>
        <taxon>Bacillati</taxon>
        <taxon>Bacillota</taxon>
        <taxon>Bacilli</taxon>
        <taxon>Lactobacillales</taxon>
        <taxon>Streptococcaceae</taxon>
        <taxon>Lactococcus</taxon>
    </lineage>
</organism>
<reference evidence="2" key="1">
    <citation type="submission" date="2022-10" db="EMBL/GenBank/DDBJ databases">
        <title>Genome assembly of Lactococcus garvieae isolates from cricket gut.</title>
        <authorList>
            <person name="Luecke A.R."/>
            <person name="Brown A.M.V."/>
            <person name="Wakeman C.A."/>
        </authorList>
    </citation>
    <scope>NUCLEOTIDE SEQUENCE</scope>
    <source>
        <strain evidence="2">Alexii-11_2</strain>
    </source>
</reference>
<keyword evidence="1" id="KW-1133">Transmembrane helix</keyword>
<feature type="transmembrane region" description="Helical" evidence="1">
    <location>
        <begin position="6"/>
        <end position="26"/>
    </location>
</feature>
<dbReference type="EMBL" id="CP109635">
    <property type="protein sequence ID" value="UYT10343.1"/>
    <property type="molecule type" value="Genomic_DNA"/>
</dbReference>
<dbReference type="RefSeq" id="WP_264308197.1">
    <property type="nucleotide sequence ID" value="NZ_CP109635.1"/>
</dbReference>
<dbReference type="Proteomes" id="UP001164042">
    <property type="component" value="Chromosome"/>
</dbReference>